<feature type="domain" description="Anti-bacteriophage protein A/HamA C-terminal" evidence="1">
    <location>
        <begin position="37"/>
        <end position="324"/>
    </location>
</feature>
<dbReference type="AlphaFoldDB" id="A0A3M3XJH9"/>
<reference evidence="2 3" key="1">
    <citation type="submission" date="2018-08" db="EMBL/GenBank/DDBJ databases">
        <title>Recombination of ecologically and evolutionarily significant loci maintains genetic cohesion in the Pseudomonas syringae species complex.</title>
        <authorList>
            <person name="Dillon M."/>
            <person name="Thakur S."/>
            <person name="Almeida R.N.D."/>
            <person name="Weir B.S."/>
            <person name="Guttman D.S."/>
        </authorList>
    </citation>
    <scope>NUCLEOTIDE SEQUENCE [LARGE SCALE GENOMIC DNA]</scope>
    <source>
        <strain evidence="2 3">ICMP 4388</strain>
    </source>
</reference>
<dbReference type="InterPro" id="IPR014976">
    <property type="entry name" value="AbpA_HamA_C"/>
</dbReference>
<evidence type="ECO:0000313" key="2">
    <source>
        <dbReference type="EMBL" id="RMO70111.1"/>
    </source>
</evidence>
<evidence type="ECO:0000259" key="1">
    <source>
        <dbReference type="Pfam" id="PF08878"/>
    </source>
</evidence>
<gene>
    <name evidence="2" type="ORF">ALQ37_200154</name>
</gene>
<dbReference type="RefSeq" id="WP_147466133.1">
    <property type="nucleotide sequence ID" value="NZ_JBPDUT010000002.1"/>
</dbReference>
<evidence type="ECO:0000313" key="3">
    <source>
        <dbReference type="Proteomes" id="UP000274541"/>
    </source>
</evidence>
<protein>
    <recommendedName>
        <fullName evidence="1">Anti-bacteriophage protein A/HamA C-terminal domain-containing protein</fullName>
    </recommendedName>
</protein>
<name>A0A3M3XJH9_PSEAP</name>
<organism evidence="2 3">
    <name type="scientific">Pseudomonas syringae pv. aptata</name>
    <dbReference type="NCBI Taxonomy" id="83167"/>
    <lineage>
        <taxon>Bacteria</taxon>
        <taxon>Pseudomonadati</taxon>
        <taxon>Pseudomonadota</taxon>
        <taxon>Gammaproteobacteria</taxon>
        <taxon>Pseudomonadales</taxon>
        <taxon>Pseudomonadaceae</taxon>
        <taxon>Pseudomonas</taxon>
        <taxon>Pseudomonas syringae</taxon>
    </lineage>
</organism>
<accession>A0A3M3XJH9</accession>
<dbReference type="Pfam" id="PF08878">
    <property type="entry name" value="HamA"/>
    <property type="match status" value="1"/>
</dbReference>
<sequence length="327" mass="36454">MKNIEKSELLKAAMLELLEESALDKVVNCAVPANHTPDATHPRTTLLHVKFSEDKPQVDRMAGFLWGQCVNYALSRRRRLAFKQKLLDSTGADLSEIPNLVDVVKNVFIKFRKEYPSRASEVGEVLAYCVATQHLKAAQMAAKVSLKTSSNMPVHGLDGIHASVENGVLTIYFLESKLSGSANSGAKEYAESIAGFLNDEKQYLHEYSLVGDLGNLDTLEGEARTLALAHFDVMGNPEIQRRERSVALICYSEKKHFKNSIPIADGSPDIHEKHFSENYAKDLDHHQTAASKHLKNNGVDPRKCQVFFVAVPDVNKLREKFYEAMGK</sequence>
<proteinExistence type="predicted"/>
<comment type="caution">
    <text evidence="2">The sequence shown here is derived from an EMBL/GenBank/DDBJ whole genome shotgun (WGS) entry which is preliminary data.</text>
</comment>
<dbReference type="Proteomes" id="UP000274541">
    <property type="component" value="Unassembled WGS sequence"/>
</dbReference>
<dbReference type="EMBL" id="RBPX01000075">
    <property type="protein sequence ID" value="RMO70111.1"/>
    <property type="molecule type" value="Genomic_DNA"/>
</dbReference>